<name>A0A505HY79_ASPNG</name>
<gene>
    <name evidence="1" type="ORF">CAN33_003995</name>
</gene>
<comment type="caution">
    <text evidence="1">The sequence shown here is derived from an EMBL/GenBank/DDBJ whole genome shotgun (WGS) entry which is preliminary data.</text>
</comment>
<proteinExistence type="predicted"/>
<dbReference type="EMBL" id="NKJJ02000006">
    <property type="protein sequence ID" value="TPR04210.1"/>
    <property type="molecule type" value="Genomic_DNA"/>
</dbReference>
<evidence type="ECO:0000313" key="2">
    <source>
        <dbReference type="Proteomes" id="UP000197666"/>
    </source>
</evidence>
<sequence>MTIPEFVASLHEMNLARYVTDQEGDTFKFDGAKPAQEMFCLPLHFQN</sequence>
<dbReference type="Proteomes" id="UP000197666">
    <property type="component" value="Unassembled WGS sequence"/>
</dbReference>
<protein>
    <submittedName>
        <fullName evidence="1">Sugar (And other) transporter family protein</fullName>
    </submittedName>
</protein>
<accession>A0A505HY79</accession>
<organism evidence="1 2">
    <name type="scientific">Aspergillus niger</name>
    <dbReference type="NCBI Taxonomy" id="5061"/>
    <lineage>
        <taxon>Eukaryota</taxon>
        <taxon>Fungi</taxon>
        <taxon>Dikarya</taxon>
        <taxon>Ascomycota</taxon>
        <taxon>Pezizomycotina</taxon>
        <taxon>Eurotiomycetes</taxon>
        <taxon>Eurotiomycetidae</taxon>
        <taxon>Eurotiales</taxon>
        <taxon>Aspergillaceae</taxon>
        <taxon>Aspergillus</taxon>
        <taxon>Aspergillus subgen. Circumdati</taxon>
    </lineage>
</organism>
<dbReference type="AlphaFoldDB" id="A0A505HY79"/>
<evidence type="ECO:0000313" key="1">
    <source>
        <dbReference type="EMBL" id="TPR04210.1"/>
    </source>
</evidence>
<reference evidence="2" key="1">
    <citation type="submission" date="2018-10" db="EMBL/GenBank/DDBJ databases">
        <title>FDA dAtabase for Regulatory Grade micrObial Sequences (FDA-ARGOS): Supporting development and validation of Infectious Disease Dx tests.</title>
        <authorList>
            <person name="Kerrigan L."/>
            <person name="Tallon L."/>
            <person name="Sadzewicz L."/>
            <person name="Sengamalay N."/>
            <person name="Ott S."/>
            <person name="Godinez A."/>
            <person name="Nagaraj S."/>
            <person name="Vavikolanu K."/>
            <person name="Nadendla S."/>
            <person name="George J."/>
            <person name="Sichtig H."/>
        </authorList>
    </citation>
    <scope>NUCLEOTIDE SEQUENCE [LARGE SCALE GENOMIC DNA]</scope>
    <source>
        <strain evidence="2">FDAARGOS_311</strain>
    </source>
</reference>